<dbReference type="OrthoDB" id="6243211at2759"/>
<dbReference type="PANTHER" id="PTHR28624">
    <property type="entry name" value="COILED-COIL DOMAIN-CONTAINING PROTEIN 51"/>
    <property type="match status" value="1"/>
</dbReference>
<reference evidence="3 4" key="1">
    <citation type="submission" date="2020-08" db="EMBL/GenBank/DDBJ databases">
        <authorList>
            <person name="Koutsovoulos G."/>
            <person name="Danchin GJ E."/>
        </authorList>
    </citation>
    <scope>NUCLEOTIDE SEQUENCE [LARGE SCALE GENOMIC DNA]</scope>
</reference>
<dbReference type="AlphaFoldDB" id="A0A6V7VSW4"/>
<dbReference type="InterPro" id="IPR037660">
    <property type="entry name" value="CCDC51"/>
</dbReference>
<gene>
    <name evidence="3" type="ORF">MENT_LOCUS29953</name>
</gene>
<keyword evidence="2" id="KW-0812">Transmembrane</keyword>
<keyword evidence="1" id="KW-0175">Coiled coil</keyword>
<accession>A0A6V7VSW4</accession>
<name>A0A6V7VSW4_MELEN</name>
<proteinExistence type="predicted"/>
<dbReference type="EMBL" id="CAJEWN010000310">
    <property type="protein sequence ID" value="CAD2178040.1"/>
    <property type="molecule type" value="Genomic_DNA"/>
</dbReference>
<organism evidence="3 4">
    <name type="scientific">Meloidogyne enterolobii</name>
    <name type="common">Root-knot nematode worm</name>
    <name type="synonym">Meloidogyne mayaguensis</name>
    <dbReference type="NCBI Taxonomy" id="390850"/>
    <lineage>
        <taxon>Eukaryota</taxon>
        <taxon>Metazoa</taxon>
        <taxon>Ecdysozoa</taxon>
        <taxon>Nematoda</taxon>
        <taxon>Chromadorea</taxon>
        <taxon>Rhabditida</taxon>
        <taxon>Tylenchina</taxon>
        <taxon>Tylenchomorpha</taxon>
        <taxon>Tylenchoidea</taxon>
        <taxon>Meloidogynidae</taxon>
        <taxon>Meloidogyninae</taxon>
        <taxon>Meloidogyne</taxon>
    </lineage>
</organism>
<evidence type="ECO:0000313" key="4">
    <source>
        <dbReference type="Proteomes" id="UP000580250"/>
    </source>
</evidence>
<feature type="coiled-coil region" evidence="1">
    <location>
        <begin position="50"/>
        <end position="91"/>
    </location>
</feature>
<sequence>MKFSKTNLMRITTKYFNSASIRESKDNNSLNKSLSKIVSYYEQFIGLSEVQKARNEVNQCESNLFQAQQDRREKQSEIRLVQNKLKEIHSELDRTLRGEDKYLRLITEEHAAIKKEREMMNIYEELETREREAFNVLSNKVRVSHEREREREERTKYWSLIGSLFGALLGILGTTIATELRMKHIREMIPSGQEIKPLLDEMVQMVRGSQGQVSEFLENLTKMFNLESPMLLNSKNKFNENNVDITENDFIKILGGLKEQNSALSDQMNELKRLLNLERIIISDNEENKQNFVFIGDSMEAMLQQTERNIESKMKLQTLAFVVGSYAVLAITLPLFYYLFGNR</sequence>
<evidence type="ECO:0000313" key="3">
    <source>
        <dbReference type="EMBL" id="CAD2178040.1"/>
    </source>
</evidence>
<dbReference type="PANTHER" id="PTHR28624:SF1">
    <property type="entry name" value="MITOCHONDRIAL POTASSIUM CHANNEL"/>
    <property type="match status" value="1"/>
</dbReference>
<evidence type="ECO:0000256" key="2">
    <source>
        <dbReference type="SAM" id="Phobius"/>
    </source>
</evidence>
<feature type="transmembrane region" description="Helical" evidence="2">
    <location>
        <begin position="157"/>
        <end position="178"/>
    </location>
</feature>
<feature type="transmembrane region" description="Helical" evidence="2">
    <location>
        <begin position="318"/>
        <end position="340"/>
    </location>
</feature>
<keyword evidence="2" id="KW-0472">Membrane</keyword>
<keyword evidence="2" id="KW-1133">Transmembrane helix</keyword>
<comment type="caution">
    <text evidence="3">The sequence shown here is derived from an EMBL/GenBank/DDBJ whole genome shotgun (WGS) entry which is preliminary data.</text>
</comment>
<protein>
    <submittedName>
        <fullName evidence="3">Uncharacterized protein</fullName>
    </submittedName>
</protein>
<dbReference type="Proteomes" id="UP000580250">
    <property type="component" value="Unassembled WGS sequence"/>
</dbReference>
<evidence type="ECO:0000256" key="1">
    <source>
        <dbReference type="SAM" id="Coils"/>
    </source>
</evidence>